<feature type="transmembrane region" description="Helical" evidence="25">
    <location>
        <begin position="566"/>
        <end position="587"/>
    </location>
</feature>
<dbReference type="NCBIfam" id="TIGR00930">
    <property type="entry name" value="2a30"/>
    <property type="match status" value="1"/>
</dbReference>
<dbReference type="GO" id="GO:0016324">
    <property type="term" value="C:apical plasma membrane"/>
    <property type="evidence" value="ECO:0007669"/>
    <property type="project" value="UniProtKB-SubCell"/>
</dbReference>
<accession>A0A914CD01</accession>
<evidence type="ECO:0000256" key="22">
    <source>
        <dbReference type="ARBA" id="ARBA00076232"/>
    </source>
</evidence>
<evidence type="ECO:0000256" key="16">
    <source>
        <dbReference type="ARBA" id="ARBA00023201"/>
    </source>
</evidence>
<evidence type="ECO:0000256" key="15">
    <source>
        <dbReference type="ARBA" id="ARBA00023180"/>
    </source>
</evidence>
<evidence type="ECO:0000256" key="23">
    <source>
        <dbReference type="ARBA" id="ARBA00077939"/>
    </source>
</evidence>
<evidence type="ECO:0000256" key="18">
    <source>
        <dbReference type="ARBA" id="ARBA00050884"/>
    </source>
</evidence>
<evidence type="ECO:0000256" key="20">
    <source>
        <dbReference type="ARBA" id="ARBA00063035"/>
    </source>
</evidence>
<feature type="transmembrane region" description="Helical" evidence="25">
    <location>
        <begin position="627"/>
        <end position="660"/>
    </location>
</feature>
<sequence>MDSRAQESHARTRPTAIKRIFFVEKVEEIEDNQDDDLDLHVDSEEATTHHFENVADSGIHSPYPAWEARETNTDENFTEIPIERIDPPESTSTVKNVIKETPFKNPPALRELSALDFYPSEDPNKSHKSPKKEKSVKQAPSSFKERFNTQVKNLENFVTRKKDKPNVQQSQVASGMNQTFEQDLEEHQYTLERPPTLEFYNTNLRSSRPRLSVLIGNKPLDEKEMKDFVDDLKATPSPDGDPEKGPTTNKKGPGEKKLLGWIEGVLVRCISNILGVMLYMRIGWMAGQAGLLWGSIIILVASAITMITALSMSAICTNGIISGGGIYYLISRALGPQFGGSIGIVFSIANGFGAAMYFVGLAETIRDILKEYGWCIINCGINDVRLLALIMCTLMILVVFAGTNFESKTQVIFVVLVLISVVDYYVGTVAPISENQALKGMTGYSLATLKENFLPDFRQGYNVIAVFAVFFPAATGIMAGANISGDLKDAGRAIPLGTIIAIGITSGIYMSFLWMTGSMVVRDADGINPPMLNNDSNVPGYYVKPPCALNYTCPYGLMNYFQIVNLSSLFGPFITLGLVVSALSSALTSLVSAPKLFQAVCKDKLFPYIGYFAKGYGPNNEPRKAYVMVYLLACGIILIGDLNAIAPFITNFFLCTYALVNYACFDCSYTKSPSFRPSFKYYNMYISLLGAVLCLMSMFLISWETSLATFLFFGSIFLYLRRHKPPVNFGGTDQVHTYRSALTYVRKLDHLQEHVKTYRPQILVLTGNAASRPALVDFAYSITKKDSLLICGYVVQADKGANNLGMVKSINHAIRDWLKLRKVKAFNVTIADQNLRHGARTLIQTTGLGRFKPNIVLLGFKQNLAANITETNDYFGVIKDSFDANLSVCIFRNSNNNLDLTDLMVKHNLNGTKDDQNKSQDEWLDKRKEKVKELMKKALYGKEESSGRLSRSSSQRNISGELTGEQKLIISKINQFRTKVKRALIDVWWLYDDGGLTLFIPHLLTQPKSFLEGAKLRIFTLAKRAGVLDEEQRNFKALLKKFRINFSDVNVFSYPTQRNEQRSISAFNSLIAPFRSASNKNQPGMISDEELKAHEHRTSRHIRIGDLMKQNSSAANLVVATLPVPKKNLSSTLYMAWLDYMTRELPPTLLVRGNHTSVLTFYS</sequence>
<dbReference type="Pfam" id="PF00324">
    <property type="entry name" value="AA_permease"/>
    <property type="match status" value="1"/>
</dbReference>
<evidence type="ECO:0000256" key="1">
    <source>
        <dbReference type="ARBA" id="ARBA00004424"/>
    </source>
</evidence>
<dbReference type="GO" id="GO:0006884">
    <property type="term" value="P:cell volume homeostasis"/>
    <property type="evidence" value="ECO:0007669"/>
    <property type="project" value="TreeGrafter"/>
</dbReference>
<feature type="transmembrane region" description="Helical" evidence="25">
    <location>
        <begin position="493"/>
        <end position="514"/>
    </location>
</feature>
<dbReference type="Gene3D" id="1.20.1740.10">
    <property type="entry name" value="Amino acid/polyamine transporter I"/>
    <property type="match status" value="1"/>
</dbReference>
<evidence type="ECO:0000256" key="6">
    <source>
        <dbReference type="ARBA" id="ARBA00022741"/>
    </source>
</evidence>
<keyword evidence="28" id="KW-1185">Reference proteome</keyword>
<dbReference type="FunFam" id="1.20.1740.10:FF:000018">
    <property type="entry name" value="solute carrier family 12 member 3 isoform X2"/>
    <property type="match status" value="1"/>
</dbReference>
<keyword evidence="11" id="KW-0915">Sodium</keyword>
<keyword evidence="7" id="KW-0067">ATP-binding</keyword>
<comment type="function">
    <text evidence="19">Electroneutral sodium and chloride ion cotransporter, which acts as a key mediator of sodium and chloride reabsorption in kidney distal convoluted tubules. Also acts as a receptor for the pro-inflammatory cytokine IL18, thereby contributing to IL18-induced cytokine production, including IFNG, IL6, IL18 and CCL2. May act either independently of IL18R1, or in a complex with IL18R1.</text>
</comment>
<evidence type="ECO:0000256" key="21">
    <source>
        <dbReference type="ARBA" id="ARBA00073714"/>
    </source>
</evidence>
<keyword evidence="15" id="KW-0325">Glycoprotein</keyword>
<dbReference type="InterPro" id="IPR004842">
    <property type="entry name" value="SLC12A_fam"/>
</dbReference>
<protein>
    <recommendedName>
        <fullName evidence="21">Solute carrier family 12 member 3</fullName>
    </recommendedName>
    <alternativeName>
        <fullName evidence="22">Na-Cl symporter</fullName>
    </alternativeName>
    <alternativeName>
        <fullName evidence="23">Thiazide-sensitive sodium-chloride cotransporter</fullName>
    </alternativeName>
</protein>
<dbReference type="InterPro" id="IPR018491">
    <property type="entry name" value="SLC12_C"/>
</dbReference>
<dbReference type="Pfam" id="PF03522">
    <property type="entry name" value="SLC12"/>
    <property type="match status" value="1"/>
</dbReference>
<evidence type="ECO:0000256" key="11">
    <source>
        <dbReference type="ARBA" id="ARBA00023053"/>
    </source>
</evidence>
<feature type="region of interest" description="Disordered" evidence="24">
    <location>
        <begin position="231"/>
        <end position="253"/>
    </location>
</feature>
<evidence type="ECO:0000256" key="14">
    <source>
        <dbReference type="ARBA" id="ARBA00023157"/>
    </source>
</evidence>
<evidence type="ECO:0000256" key="8">
    <source>
        <dbReference type="ARBA" id="ARBA00022843"/>
    </source>
</evidence>
<keyword evidence="9" id="KW-0769">Symport</keyword>
<evidence type="ECO:0000256" key="2">
    <source>
        <dbReference type="ARBA" id="ARBA00022448"/>
    </source>
</evidence>
<feature type="region of interest" description="Disordered" evidence="24">
    <location>
        <begin position="118"/>
        <end position="143"/>
    </location>
</feature>
<evidence type="ECO:0000256" key="7">
    <source>
        <dbReference type="ARBA" id="ARBA00022840"/>
    </source>
</evidence>
<evidence type="ECO:0000313" key="28">
    <source>
        <dbReference type="Proteomes" id="UP000887540"/>
    </source>
</evidence>
<comment type="catalytic activity">
    <reaction evidence="18">
        <text>chloride(out) + Na(+)(out) = chloride(in) + Na(+)(in)</text>
        <dbReference type="Rhea" id="RHEA:73887"/>
        <dbReference type="ChEBI" id="CHEBI:17996"/>
        <dbReference type="ChEBI" id="CHEBI:29101"/>
    </reaction>
</comment>
<feature type="domain" description="Amino acid permease/ SLC12A" evidence="26">
    <location>
        <begin position="264"/>
        <end position="763"/>
    </location>
</feature>
<evidence type="ECO:0000256" key="25">
    <source>
        <dbReference type="SAM" id="Phobius"/>
    </source>
</evidence>
<evidence type="ECO:0000256" key="10">
    <source>
        <dbReference type="ARBA" id="ARBA00022989"/>
    </source>
</evidence>
<evidence type="ECO:0000256" key="13">
    <source>
        <dbReference type="ARBA" id="ARBA00023136"/>
    </source>
</evidence>
<evidence type="ECO:0000259" key="27">
    <source>
        <dbReference type="Pfam" id="PF03522"/>
    </source>
</evidence>
<feature type="transmembrane region" description="Helical" evidence="25">
    <location>
        <begin position="291"/>
        <end position="321"/>
    </location>
</feature>
<dbReference type="GO" id="GO:1990573">
    <property type="term" value="P:potassium ion import across plasma membrane"/>
    <property type="evidence" value="ECO:0007669"/>
    <property type="project" value="TreeGrafter"/>
</dbReference>
<keyword evidence="2" id="KW-0813">Transport</keyword>
<feature type="domain" description="SLC12A transporter C-terminal" evidence="27">
    <location>
        <begin position="772"/>
        <end position="1163"/>
    </location>
</feature>
<dbReference type="WBParaSite" id="ACRNAN_Path_794.g2999.t1">
    <property type="protein sequence ID" value="ACRNAN_Path_794.g2999.t1"/>
    <property type="gene ID" value="ACRNAN_Path_794.g2999"/>
</dbReference>
<dbReference type="Proteomes" id="UP000887540">
    <property type="component" value="Unplaced"/>
</dbReference>
<keyword evidence="8" id="KW-0832">Ubl conjugation</keyword>
<comment type="subunit">
    <text evidence="20">Homodimer; adopts a domain-swap conformation at the scissor helices connecting the transmembrane domain and C-terminal domain. Interacts with KLHL3. Interacts with IL18R1; this interaction is increased by IL18 treatment.</text>
</comment>
<keyword evidence="4" id="KW-0597">Phosphoprotein</keyword>
<reference evidence="29" key="1">
    <citation type="submission" date="2022-11" db="UniProtKB">
        <authorList>
            <consortium name="WormBaseParasite"/>
        </authorList>
    </citation>
    <scope>IDENTIFICATION</scope>
</reference>
<dbReference type="AlphaFoldDB" id="A0A914CD01"/>
<keyword evidence="3" id="KW-1003">Cell membrane</keyword>
<dbReference type="GO" id="GO:0055075">
    <property type="term" value="P:potassium ion homeostasis"/>
    <property type="evidence" value="ECO:0007669"/>
    <property type="project" value="TreeGrafter"/>
</dbReference>
<name>A0A914CD01_9BILA</name>
<keyword evidence="14" id="KW-1015">Disulfide bond</keyword>
<dbReference type="PANTHER" id="PTHR11827:SF103">
    <property type="entry name" value="SODIUM CHLORIDE COTRANSPORTER 69, ISOFORM E"/>
    <property type="match status" value="1"/>
</dbReference>
<evidence type="ECO:0000256" key="4">
    <source>
        <dbReference type="ARBA" id="ARBA00022553"/>
    </source>
</evidence>
<dbReference type="GO" id="GO:0055064">
    <property type="term" value="P:chloride ion homeostasis"/>
    <property type="evidence" value="ECO:0007669"/>
    <property type="project" value="TreeGrafter"/>
</dbReference>
<keyword evidence="12" id="KW-0406">Ion transport</keyword>
<evidence type="ECO:0000256" key="17">
    <source>
        <dbReference type="ARBA" id="ARBA00023214"/>
    </source>
</evidence>
<dbReference type="InterPro" id="IPR004841">
    <property type="entry name" value="AA-permease/SLC12A_dom"/>
</dbReference>
<keyword evidence="5 25" id="KW-0812">Transmembrane</keyword>
<dbReference type="GO" id="GO:0005524">
    <property type="term" value="F:ATP binding"/>
    <property type="evidence" value="ECO:0007669"/>
    <property type="project" value="UniProtKB-KW"/>
</dbReference>
<dbReference type="PANTHER" id="PTHR11827">
    <property type="entry name" value="SOLUTE CARRIER FAMILY 12, CATION COTRANSPORTERS"/>
    <property type="match status" value="1"/>
</dbReference>
<feature type="transmembrane region" description="Helical" evidence="25">
    <location>
        <begin position="681"/>
        <end position="699"/>
    </location>
</feature>
<dbReference type="GO" id="GO:0055078">
    <property type="term" value="P:sodium ion homeostasis"/>
    <property type="evidence" value="ECO:0007669"/>
    <property type="project" value="TreeGrafter"/>
</dbReference>
<keyword evidence="17" id="KW-0868">Chloride</keyword>
<comment type="subcellular location">
    <subcellularLocation>
        <location evidence="1">Apical cell membrane</location>
        <topology evidence="1">Multi-pass membrane protein</topology>
    </subcellularLocation>
</comment>
<evidence type="ECO:0000256" key="3">
    <source>
        <dbReference type="ARBA" id="ARBA00022475"/>
    </source>
</evidence>
<keyword evidence="10 25" id="KW-1133">Transmembrane helix</keyword>
<evidence type="ECO:0000259" key="26">
    <source>
        <dbReference type="Pfam" id="PF00324"/>
    </source>
</evidence>
<feature type="transmembrane region" description="Helical" evidence="25">
    <location>
        <begin position="341"/>
        <end position="365"/>
    </location>
</feature>
<evidence type="ECO:0000256" key="19">
    <source>
        <dbReference type="ARBA" id="ARBA00056815"/>
    </source>
</evidence>
<keyword evidence="13 25" id="KW-0472">Membrane</keyword>
<feature type="transmembrane region" description="Helical" evidence="25">
    <location>
        <begin position="460"/>
        <end position="481"/>
    </location>
</feature>
<organism evidence="28 29">
    <name type="scientific">Acrobeloides nanus</name>
    <dbReference type="NCBI Taxonomy" id="290746"/>
    <lineage>
        <taxon>Eukaryota</taxon>
        <taxon>Metazoa</taxon>
        <taxon>Ecdysozoa</taxon>
        <taxon>Nematoda</taxon>
        <taxon>Chromadorea</taxon>
        <taxon>Rhabditida</taxon>
        <taxon>Tylenchina</taxon>
        <taxon>Cephalobomorpha</taxon>
        <taxon>Cephaloboidea</taxon>
        <taxon>Cephalobidae</taxon>
        <taxon>Acrobeloides</taxon>
    </lineage>
</organism>
<evidence type="ECO:0000256" key="5">
    <source>
        <dbReference type="ARBA" id="ARBA00022692"/>
    </source>
</evidence>
<evidence type="ECO:0000256" key="24">
    <source>
        <dbReference type="SAM" id="MobiDB-lite"/>
    </source>
</evidence>
<evidence type="ECO:0000256" key="12">
    <source>
        <dbReference type="ARBA" id="ARBA00023065"/>
    </source>
</evidence>
<evidence type="ECO:0000256" key="9">
    <source>
        <dbReference type="ARBA" id="ARBA00022847"/>
    </source>
</evidence>
<evidence type="ECO:0000313" key="29">
    <source>
        <dbReference type="WBParaSite" id="ACRNAN_Path_794.g2999.t1"/>
    </source>
</evidence>
<proteinExistence type="predicted"/>
<feature type="transmembrane region" description="Helical" evidence="25">
    <location>
        <begin position="386"/>
        <end position="405"/>
    </location>
</feature>
<keyword evidence="16" id="KW-0739">Sodium transport</keyword>
<dbReference type="GO" id="GO:0008511">
    <property type="term" value="F:sodium:potassium:chloride symporter activity"/>
    <property type="evidence" value="ECO:0007669"/>
    <property type="project" value="TreeGrafter"/>
</dbReference>
<keyword evidence="6" id="KW-0547">Nucleotide-binding</keyword>
<feature type="transmembrane region" description="Helical" evidence="25">
    <location>
        <begin position="411"/>
        <end position="432"/>
    </location>
</feature>